<dbReference type="RefSeq" id="XP_035319555.1">
    <property type="nucleotide sequence ID" value="XM_035464369.1"/>
</dbReference>
<feature type="region of interest" description="Disordered" evidence="1">
    <location>
        <begin position="78"/>
        <end position="268"/>
    </location>
</feature>
<dbReference type="Proteomes" id="UP000749293">
    <property type="component" value="Unassembled WGS sequence"/>
</dbReference>
<evidence type="ECO:0000256" key="1">
    <source>
        <dbReference type="SAM" id="MobiDB-lite"/>
    </source>
</evidence>
<dbReference type="OrthoDB" id="5426191at2759"/>
<feature type="region of interest" description="Disordered" evidence="1">
    <location>
        <begin position="522"/>
        <end position="576"/>
    </location>
</feature>
<sequence length="772" mass="83250">MEARSLASLNFLASNPPQYPYNPTEERQQHLTLYISRVPGTRDVILSPFKPQRKNVTVEDVASSLYYVHLDTSSELTLASPGKRQDQYRGSMDGGDSAHRNAIPRKPVPGSAHSDRSFQLQAQSQPQPQLNTPVSPVSPVNPPPRDITQLPSLSSPPGKDNRPALPPRPEGVSSTATGTATEERASRPPPTMATTADSDIGFSDSGAPSASGDSAGGAATEPPVLRVEVPGTGRGLRVPEIPPFTKAPALSPSPVARAQDMAPDGRAELSAVARAPQIARASTITRKAVPSIPRAEEPFTSSRRPYSDISYHQAHLDDLRLDGAHDDHRQGREEALAALSGGGSGSGSQSRERSSSRRPRALSAANSPVWSDSRSPSPRKQQAEPFTLRLIRRDPSSGSQWNVGTVSSAHYKDTDDVNANGNGNGNGNGNSNGNATNLDGNGSSAAHRHDHHRHDGQRHESSPTPRPPLDIVIETSGYAKFRNMPASQPRHLETGFFSRQVTMTYTKSWSSTLRQKLNCIDRNSRHQLPRQPRSGSLNSDGSSSMLTDSTDTTATATTGNTTTTATTTSNPGSGMKARGYVFTSPWDGRCEFRTGNGGRSLTCRHVVHDESTSGAYNPLVAEQQTATTVPPNFPSPIVSELRFNLPSAELFPALSAKDQRVARQKLGNLRKLWKREDIAYDSSDYEEEYDDNVYNDDGGHGNRNGNGHDGHDDDDEISPFDVNLGRERAGGGNSGKRAKLGKLIVTNEGLKMLDLIVAANMGIWWGAWEKSM</sequence>
<feature type="compositionally biased region" description="Low complexity" evidence="1">
    <location>
        <begin position="534"/>
        <end position="573"/>
    </location>
</feature>
<evidence type="ECO:0000313" key="3">
    <source>
        <dbReference type="Proteomes" id="UP000749293"/>
    </source>
</evidence>
<feature type="compositionally biased region" description="Low complexity" evidence="1">
    <location>
        <begin position="119"/>
        <end position="138"/>
    </location>
</feature>
<feature type="region of interest" description="Disordered" evidence="1">
    <location>
        <begin position="337"/>
        <end position="470"/>
    </location>
</feature>
<feature type="region of interest" description="Disordered" evidence="1">
    <location>
        <begin position="1"/>
        <end position="24"/>
    </location>
</feature>
<feature type="compositionally biased region" description="Polar residues" evidence="1">
    <location>
        <begin position="396"/>
        <end position="408"/>
    </location>
</feature>
<reference evidence="2" key="1">
    <citation type="submission" date="2020-03" db="EMBL/GenBank/DDBJ databases">
        <title>Site-based positive gene gene selection in Geosmithia morbida across the United States reveals a broad range of putative effectors and factors for local host and environmental adapation.</title>
        <authorList>
            <person name="Onufrak A."/>
            <person name="Murdoch R.W."/>
            <person name="Gazis R."/>
            <person name="Huff M."/>
            <person name="Staton M."/>
            <person name="Klingeman W."/>
            <person name="Hadziabdic D."/>
        </authorList>
    </citation>
    <scope>NUCLEOTIDE SEQUENCE</scope>
    <source>
        <strain evidence="2">1262</strain>
    </source>
</reference>
<dbReference type="AlphaFoldDB" id="A0A9P5CYW6"/>
<dbReference type="EMBL" id="JAANYQ010000014">
    <property type="protein sequence ID" value="KAF4120903.1"/>
    <property type="molecule type" value="Genomic_DNA"/>
</dbReference>
<feature type="compositionally biased region" description="Polar residues" evidence="1">
    <location>
        <begin position="366"/>
        <end position="380"/>
    </location>
</feature>
<feature type="compositionally biased region" description="Low complexity" evidence="1">
    <location>
        <begin position="431"/>
        <end position="445"/>
    </location>
</feature>
<proteinExistence type="predicted"/>
<feature type="compositionally biased region" description="Low complexity" evidence="1">
    <location>
        <begin position="201"/>
        <end position="219"/>
    </location>
</feature>
<feature type="compositionally biased region" description="Basic residues" evidence="1">
    <location>
        <begin position="446"/>
        <end position="456"/>
    </location>
</feature>
<feature type="compositionally biased region" description="Polar residues" evidence="1">
    <location>
        <begin position="7"/>
        <end position="16"/>
    </location>
</feature>
<accession>A0A9P5CYW6</accession>
<feature type="region of interest" description="Disordered" evidence="1">
    <location>
        <begin position="284"/>
        <end position="311"/>
    </location>
</feature>
<name>A0A9P5CYW6_9HYPO</name>
<dbReference type="GeneID" id="55968619"/>
<feature type="region of interest" description="Disordered" evidence="1">
    <location>
        <begin position="689"/>
        <end position="737"/>
    </location>
</feature>
<evidence type="ECO:0000313" key="2">
    <source>
        <dbReference type="EMBL" id="KAF4120903.1"/>
    </source>
</evidence>
<gene>
    <name evidence="2" type="ORF">GMORB2_2389</name>
</gene>
<keyword evidence="3" id="KW-1185">Reference proteome</keyword>
<organism evidence="2 3">
    <name type="scientific">Geosmithia morbida</name>
    <dbReference type="NCBI Taxonomy" id="1094350"/>
    <lineage>
        <taxon>Eukaryota</taxon>
        <taxon>Fungi</taxon>
        <taxon>Dikarya</taxon>
        <taxon>Ascomycota</taxon>
        <taxon>Pezizomycotina</taxon>
        <taxon>Sordariomycetes</taxon>
        <taxon>Hypocreomycetidae</taxon>
        <taxon>Hypocreales</taxon>
        <taxon>Bionectriaceae</taxon>
        <taxon>Geosmithia</taxon>
    </lineage>
</organism>
<protein>
    <submittedName>
        <fullName evidence="2">Uncharacterized protein</fullName>
    </submittedName>
</protein>
<comment type="caution">
    <text evidence="2">The sequence shown here is derived from an EMBL/GenBank/DDBJ whole genome shotgun (WGS) entry which is preliminary data.</text>
</comment>